<name>A0A8X8Z1X0_SALSN</name>
<dbReference type="InterPro" id="IPR006439">
    <property type="entry name" value="HAD-SF_hydro_IA"/>
</dbReference>
<reference evidence="1" key="1">
    <citation type="submission" date="2018-01" db="EMBL/GenBank/DDBJ databases">
        <authorList>
            <person name="Mao J.F."/>
        </authorList>
    </citation>
    <scope>NUCLEOTIDE SEQUENCE</scope>
    <source>
        <strain evidence="1">Huo1</strain>
        <tissue evidence="1">Leaf</tissue>
    </source>
</reference>
<dbReference type="EMBL" id="PNBA02000020">
    <property type="protein sequence ID" value="KAG6389157.1"/>
    <property type="molecule type" value="Genomic_DNA"/>
</dbReference>
<sequence length="262" mass="30654">MSKEKLERENLDLKRRRFMAAQRLVWRLSSFPVAKVEQRPPFTASARRIKMSAANSHSTRRLPVLLFDIMDTIVRDPFYHHIPAFFGMSMEELLECKHPTAWVEFEKGLINEVELAQKFFKDGRPFDLEGLKSCMRRAYAYIEGVEELLIDLKNNGYEMHTSTNYPIWYEIIEEKLKLSSYLSWTFCSCTMGKRKPDPDFYMDMLKHLKVEPTSCIFIDDRMKNVEAALHAGFNGIHFKTADSLRKDLSDLGVILHTENPNF</sequence>
<dbReference type="Proteomes" id="UP000298416">
    <property type="component" value="Unassembled WGS sequence"/>
</dbReference>
<organism evidence="1">
    <name type="scientific">Salvia splendens</name>
    <name type="common">Scarlet sage</name>
    <dbReference type="NCBI Taxonomy" id="180675"/>
    <lineage>
        <taxon>Eukaryota</taxon>
        <taxon>Viridiplantae</taxon>
        <taxon>Streptophyta</taxon>
        <taxon>Embryophyta</taxon>
        <taxon>Tracheophyta</taxon>
        <taxon>Spermatophyta</taxon>
        <taxon>Magnoliopsida</taxon>
        <taxon>eudicotyledons</taxon>
        <taxon>Gunneridae</taxon>
        <taxon>Pentapetalae</taxon>
        <taxon>asterids</taxon>
        <taxon>lamiids</taxon>
        <taxon>Lamiales</taxon>
        <taxon>Lamiaceae</taxon>
        <taxon>Nepetoideae</taxon>
        <taxon>Mentheae</taxon>
        <taxon>Salviinae</taxon>
        <taxon>Salvia</taxon>
        <taxon>Salvia subgen. Calosphace</taxon>
        <taxon>core Calosphace</taxon>
    </lineage>
</organism>
<dbReference type="SUPFAM" id="SSF56784">
    <property type="entry name" value="HAD-like"/>
    <property type="match status" value="1"/>
</dbReference>
<evidence type="ECO:0000313" key="1">
    <source>
        <dbReference type="EMBL" id="KAG6389157.1"/>
    </source>
</evidence>
<protein>
    <recommendedName>
        <fullName evidence="3">Hydrolase of the HAD superfamily</fullName>
    </recommendedName>
</protein>
<dbReference type="SFLD" id="SFLDG01129">
    <property type="entry name" value="C1.5:_HAD__Beta-PGM__Phosphata"/>
    <property type="match status" value="1"/>
</dbReference>
<proteinExistence type="predicted"/>
<dbReference type="InterPro" id="IPR036412">
    <property type="entry name" value="HAD-like_sf"/>
</dbReference>
<dbReference type="PANTHER" id="PTHR43611:SF3">
    <property type="entry name" value="FLAVIN MONONUCLEOTIDE HYDROLASE 1, CHLOROPLATIC"/>
    <property type="match status" value="1"/>
</dbReference>
<keyword evidence="2" id="KW-1185">Reference proteome</keyword>
<dbReference type="Gene3D" id="3.40.50.1000">
    <property type="entry name" value="HAD superfamily/HAD-like"/>
    <property type="match status" value="1"/>
</dbReference>
<dbReference type="InterPro" id="IPR041492">
    <property type="entry name" value="HAD_2"/>
</dbReference>
<accession>A0A8X8Z1X0</accession>
<reference evidence="1" key="2">
    <citation type="submission" date="2020-08" db="EMBL/GenBank/DDBJ databases">
        <title>Plant Genome Project.</title>
        <authorList>
            <person name="Zhang R.-G."/>
        </authorList>
    </citation>
    <scope>NUCLEOTIDE SEQUENCE</scope>
    <source>
        <strain evidence="1">Huo1</strain>
        <tissue evidence="1">Leaf</tissue>
    </source>
</reference>
<dbReference type="NCBIfam" id="TIGR01509">
    <property type="entry name" value="HAD-SF-IA-v3"/>
    <property type="match status" value="1"/>
</dbReference>
<dbReference type="PANTHER" id="PTHR43611">
    <property type="entry name" value="ALPHA-D-GLUCOSE 1-PHOSPHATE PHOSPHATASE"/>
    <property type="match status" value="1"/>
</dbReference>
<dbReference type="InterPro" id="IPR023214">
    <property type="entry name" value="HAD_sf"/>
</dbReference>
<dbReference type="AlphaFoldDB" id="A0A8X8Z1X0"/>
<dbReference type="SFLD" id="SFLDS00003">
    <property type="entry name" value="Haloacid_Dehalogenase"/>
    <property type="match status" value="1"/>
</dbReference>
<gene>
    <name evidence="1" type="ORF">SASPL_150616</name>
</gene>
<dbReference type="Pfam" id="PF13419">
    <property type="entry name" value="HAD_2"/>
    <property type="match status" value="1"/>
</dbReference>
<evidence type="ECO:0008006" key="3">
    <source>
        <dbReference type="Google" id="ProtNLM"/>
    </source>
</evidence>
<comment type="caution">
    <text evidence="1">The sequence shown here is derived from an EMBL/GenBank/DDBJ whole genome shotgun (WGS) entry which is preliminary data.</text>
</comment>
<evidence type="ECO:0000313" key="2">
    <source>
        <dbReference type="Proteomes" id="UP000298416"/>
    </source>
</evidence>